<evidence type="ECO:0000313" key="1">
    <source>
        <dbReference type="EMBL" id="VFQ80138.1"/>
    </source>
</evidence>
<sequence length="98" mass="11159">MAIALDRPVDPDELVCFTRRHTDGSWIDDRSKEIYDKYQEAIHDISSQASIGGTQPEAVDSLTKLQTWCDTVGGKNHSRVWKKNMNSKVIKLKGKRKN</sequence>
<gene>
    <name evidence="1" type="ORF">CCAM_LOCUS21914</name>
</gene>
<accession>A0A484LWI6</accession>
<protein>
    <submittedName>
        <fullName evidence="1">Uncharacterized protein</fullName>
    </submittedName>
</protein>
<dbReference type="AlphaFoldDB" id="A0A484LWI6"/>
<dbReference type="InterPro" id="IPR004252">
    <property type="entry name" value="Probable_transposase_24"/>
</dbReference>
<dbReference type="Pfam" id="PF03004">
    <property type="entry name" value="Transposase_24"/>
    <property type="match status" value="1"/>
</dbReference>
<proteinExistence type="predicted"/>
<reference evidence="1 2" key="1">
    <citation type="submission" date="2018-04" db="EMBL/GenBank/DDBJ databases">
        <authorList>
            <person name="Vogel A."/>
        </authorList>
    </citation>
    <scope>NUCLEOTIDE SEQUENCE [LARGE SCALE GENOMIC DNA]</scope>
</reference>
<organism evidence="1 2">
    <name type="scientific">Cuscuta campestris</name>
    <dbReference type="NCBI Taxonomy" id="132261"/>
    <lineage>
        <taxon>Eukaryota</taxon>
        <taxon>Viridiplantae</taxon>
        <taxon>Streptophyta</taxon>
        <taxon>Embryophyta</taxon>
        <taxon>Tracheophyta</taxon>
        <taxon>Spermatophyta</taxon>
        <taxon>Magnoliopsida</taxon>
        <taxon>eudicotyledons</taxon>
        <taxon>Gunneridae</taxon>
        <taxon>Pentapetalae</taxon>
        <taxon>asterids</taxon>
        <taxon>lamiids</taxon>
        <taxon>Solanales</taxon>
        <taxon>Convolvulaceae</taxon>
        <taxon>Cuscuteae</taxon>
        <taxon>Cuscuta</taxon>
        <taxon>Cuscuta subgen. Grammica</taxon>
        <taxon>Cuscuta sect. Cleistogrammica</taxon>
    </lineage>
</organism>
<name>A0A484LWI6_9ASTE</name>
<dbReference type="Proteomes" id="UP000595140">
    <property type="component" value="Unassembled WGS sequence"/>
</dbReference>
<dbReference type="EMBL" id="OOIL02002089">
    <property type="protein sequence ID" value="VFQ80138.1"/>
    <property type="molecule type" value="Genomic_DNA"/>
</dbReference>
<evidence type="ECO:0000313" key="2">
    <source>
        <dbReference type="Proteomes" id="UP000595140"/>
    </source>
</evidence>
<keyword evidence="2" id="KW-1185">Reference proteome</keyword>